<sequence>MSKIEEARAWVKDHKIKAVGGFWLSSVVGAAAFQWSRPIPTQLKVIHTRVYAQALTLAALAMAGLVDVYEHRAQTSKVRRQ</sequence>
<dbReference type="InterPro" id="IPR007667">
    <property type="entry name" value="Hypoxia_induced_domain"/>
</dbReference>
<accession>A0AAW1Q8T3</accession>
<name>A0AAW1Q8T3_9CHLO</name>
<dbReference type="Pfam" id="PF04588">
    <property type="entry name" value="HIG_1_N"/>
    <property type="match status" value="1"/>
</dbReference>
<comment type="caution">
    <text evidence="7">The sequence shown here is derived from an EMBL/GenBank/DDBJ whole genome shotgun (WGS) entry which is preliminary data.</text>
</comment>
<dbReference type="Proteomes" id="UP001489004">
    <property type="component" value="Unassembled WGS sequence"/>
</dbReference>
<proteinExistence type="predicted"/>
<feature type="transmembrane region" description="Helical" evidence="5">
    <location>
        <begin position="16"/>
        <end position="35"/>
    </location>
</feature>
<dbReference type="GO" id="GO:0033617">
    <property type="term" value="P:mitochondrial respiratory chain complex IV assembly"/>
    <property type="evidence" value="ECO:0007669"/>
    <property type="project" value="TreeGrafter"/>
</dbReference>
<evidence type="ECO:0000256" key="2">
    <source>
        <dbReference type="ARBA" id="ARBA00022692"/>
    </source>
</evidence>
<evidence type="ECO:0000256" key="4">
    <source>
        <dbReference type="ARBA" id="ARBA00023136"/>
    </source>
</evidence>
<keyword evidence="8" id="KW-1185">Reference proteome</keyword>
<evidence type="ECO:0000313" key="7">
    <source>
        <dbReference type="EMBL" id="KAK9817265.1"/>
    </source>
</evidence>
<feature type="domain" description="HIG1" evidence="6">
    <location>
        <begin position="1"/>
        <end position="78"/>
    </location>
</feature>
<dbReference type="GO" id="GO:0005739">
    <property type="term" value="C:mitochondrion"/>
    <property type="evidence" value="ECO:0007669"/>
    <property type="project" value="UniProtKB-SubCell"/>
</dbReference>
<evidence type="ECO:0000313" key="8">
    <source>
        <dbReference type="Proteomes" id="UP001489004"/>
    </source>
</evidence>
<gene>
    <name evidence="7" type="ORF">WJX72_012029</name>
</gene>
<keyword evidence="2 5" id="KW-0812">Transmembrane</keyword>
<dbReference type="InterPro" id="IPR040153">
    <property type="entry name" value="Rcf2"/>
</dbReference>
<comment type="subcellular location">
    <subcellularLocation>
        <location evidence="1">Mitochondrion</location>
    </subcellularLocation>
</comment>
<reference evidence="7 8" key="1">
    <citation type="journal article" date="2024" name="Nat. Commun.">
        <title>Phylogenomics reveals the evolutionary origins of lichenization in chlorophyte algae.</title>
        <authorList>
            <person name="Puginier C."/>
            <person name="Libourel C."/>
            <person name="Otte J."/>
            <person name="Skaloud P."/>
            <person name="Haon M."/>
            <person name="Grisel S."/>
            <person name="Petersen M."/>
            <person name="Berrin J.G."/>
            <person name="Delaux P.M."/>
            <person name="Dal Grande F."/>
            <person name="Keller J."/>
        </authorList>
    </citation>
    <scope>NUCLEOTIDE SEQUENCE [LARGE SCALE GENOMIC DNA]</scope>
    <source>
        <strain evidence="7 8">SAG 2043</strain>
    </source>
</reference>
<protein>
    <recommendedName>
        <fullName evidence="6">HIG1 domain-containing protein</fullName>
    </recommendedName>
</protein>
<dbReference type="AlphaFoldDB" id="A0AAW1Q8T3"/>
<evidence type="ECO:0000259" key="6">
    <source>
        <dbReference type="PROSITE" id="PS51503"/>
    </source>
</evidence>
<keyword evidence="4 5" id="KW-0472">Membrane</keyword>
<dbReference type="PROSITE" id="PS51503">
    <property type="entry name" value="HIG1"/>
    <property type="match status" value="1"/>
</dbReference>
<keyword evidence="3 5" id="KW-1133">Transmembrane helix</keyword>
<dbReference type="PANTHER" id="PTHR28018">
    <property type="entry name" value="RESPIRATORY SUPERCOMPLEX FACTOR 2, MITOCHONDRIAL"/>
    <property type="match status" value="1"/>
</dbReference>
<dbReference type="PANTHER" id="PTHR28018:SF2">
    <property type="entry name" value="F18C1.18 PROTEIN-RELATED"/>
    <property type="match status" value="1"/>
</dbReference>
<evidence type="ECO:0000256" key="5">
    <source>
        <dbReference type="SAM" id="Phobius"/>
    </source>
</evidence>
<evidence type="ECO:0000256" key="3">
    <source>
        <dbReference type="ARBA" id="ARBA00022989"/>
    </source>
</evidence>
<feature type="transmembrane region" description="Helical" evidence="5">
    <location>
        <begin position="50"/>
        <end position="69"/>
    </location>
</feature>
<evidence type="ECO:0000256" key="1">
    <source>
        <dbReference type="ARBA" id="ARBA00004173"/>
    </source>
</evidence>
<organism evidence="7 8">
    <name type="scientific">[Myrmecia] bisecta</name>
    <dbReference type="NCBI Taxonomy" id="41462"/>
    <lineage>
        <taxon>Eukaryota</taxon>
        <taxon>Viridiplantae</taxon>
        <taxon>Chlorophyta</taxon>
        <taxon>core chlorophytes</taxon>
        <taxon>Trebouxiophyceae</taxon>
        <taxon>Trebouxiales</taxon>
        <taxon>Trebouxiaceae</taxon>
        <taxon>Myrmecia</taxon>
    </lineage>
</organism>
<dbReference type="EMBL" id="JALJOR010000005">
    <property type="protein sequence ID" value="KAK9817265.1"/>
    <property type="molecule type" value="Genomic_DNA"/>
</dbReference>